<evidence type="ECO:0000259" key="1">
    <source>
        <dbReference type="PROSITE" id="PS50943"/>
    </source>
</evidence>
<name>A0ABU5TNY3_9CYAN</name>
<dbReference type="Gene3D" id="1.10.260.40">
    <property type="entry name" value="lambda repressor-like DNA-binding domains"/>
    <property type="match status" value="1"/>
</dbReference>
<feature type="domain" description="HTH cro/C1-type" evidence="1">
    <location>
        <begin position="84"/>
        <end position="138"/>
    </location>
</feature>
<dbReference type="Proteomes" id="UP001301388">
    <property type="component" value="Unassembled WGS sequence"/>
</dbReference>
<proteinExistence type="predicted"/>
<protein>
    <submittedName>
        <fullName evidence="2">Helix-turn-helix domain-containing protein</fullName>
    </submittedName>
</protein>
<keyword evidence="3" id="KW-1185">Reference proteome</keyword>
<reference evidence="2 3" key="1">
    <citation type="submission" date="2023-12" db="EMBL/GenBank/DDBJ databases">
        <title>Baltic Sea Cyanobacteria.</title>
        <authorList>
            <person name="Delbaje E."/>
            <person name="Fewer D.P."/>
            <person name="Shishido T.K."/>
        </authorList>
    </citation>
    <scope>NUCLEOTIDE SEQUENCE [LARGE SCALE GENOMIC DNA]</scope>
    <source>
        <strain evidence="2 3">UHCC 0370</strain>
    </source>
</reference>
<dbReference type="RefSeq" id="WP_323263124.1">
    <property type="nucleotide sequence ID" value="NZ_JAYGIE010000106.1"/>
</dbReference>
<dbReference type="EMBL" id="JAYGIE010000106">
    <property type="protein sequence ID" value="MEA5480016.1"/>
    <property type="molecule type" value="Genomic_DNA"/>
</dbReference>
<evidence type="ECO:0000313" key="2">
    <source>
        <dbReference type="EMBL" id="MEA5480016.1"/>
    </source>
</evidence>
<dbReference type="CDD" id="cd00093">
    <property type="entry name" value="HTH_XRE"/>
    <property type="match status" value="1"/>
</dbReference>
<accession>A0ABU5TNY3</accession>
<comment type="caution">
    <text evidence="2">The sequence shown here is derived from an EMBL/GenBank/DDBJ whole genome shotgun (WGS) entry which is preliminary data.</text>
</comment>
<dbReference type="InterPro" id="IPR001387">
    <property type="entry name" value="Cro/C1-type_HTH"/>
</dbReference>
<dbReference type="SMART" id="SM00530">
    <property type="entry name" value="HTH_XRE"/>
    <property type="match status" value="1"/>
</dbReference>
<dbReference type="PROSITE" id="PS50943">
    <property type="entry name" value="HTH_CROC1"/>
    <property type="match status" value="1"/>
</dbReference>
<sequence length="139" mass="16240">MTLTINRDSYIELLNKYEISPKIIETQPEYEQFLTVTENLLSKRHERTEAETALFMLLVKLIRDYEEKTYSFQEWINTKPHEFLQHLMEAREIKQVELARATGLNKGLVSAILSGKREISKTQAKKLGEYFNVSPAAFI</sequence>
<dbReference type="InterPro" id="IPR010982">
    <property type="entry name" value="Lambda_DNA-bd_dom_sf"/>
</dbReference>
<dbReference type="Pfam" id="PF01381">
    <property type="entry name" value="HTH_3"/>
    <property type="match status" value="1"/>
</dbReference>
<evidence type="ECO:0000313" key="3">
    <source>
        <dbReference type="Proteomes" id="UP001301388"/>
    </source>
</evidence>
<dbReference type="SUPFAM" id="SSF47413">
    <property type="entry name" value="lambda repressor-like DNA-binding domains"/>
    <property type="match status" value="1"/>
</dbReference>
<gene>
    <name evidence="2" type="ORF">VB774_20500</name>
</gene>
<organism evidence="2 3">
    <name type="scientific">Pseudanabaena galeata UHCC 0370</name>
    <dbReference type="NCBI Taxonomy" id="3110310"/>
    <lineage>
        <taxon>Bacteria</taxon>
        <taxon>Bacillati</taxon>
        <taxon>Cyanobacteriota</taxon>
        <taxon>Cyanophyceae</taxon>
        <taxon>Pseudanabaenales</taxon>
        <taxon>Pseudanabaenaceae</taxon>
        <taxon>Pseudanabaena</taxon>
    </lineage>
</organism>